<dbReference type="Proteomes" id="UP000031443">
    <property type="component" value="Unassembled WGS sequence"/>
</dbReference>
<dbReference type="AlphaFoldDB" id="M7AKV0"/>
<feature type="compositionally biased region" description="Polar residues" evidence="1">
    <location>
        <begin position="30"/>
        <end position="43"/>
    </location>
</feature>
<evidence type="ECO:0000313" key="3">
    <source>
        <dbReference type="Proteomes" id="UP000031443"/>
    </source>
</evidence>
<feature type="compositionally biased region" description="Basic and acidic residues" evidence="1">
    <location>
        <begin position="46"/>
        <end position="64"/>
    </location>
</feature>
<accession>M7AKV0</accession>
<feature type="region of interest" description="Disordered" evidence="1">
    <location>
        <begin position="92"/>
        <end position="134"/>
    </location>
</feature>
<gene>
    <name evidence="2" type="ORF">UY3_17860</name>
</gene>
<dbReference type="EMBL" id="KB594215">
    <property type="protein sequence ID" value="EMP25069.1"/>
    <property type="molecule type" value="Genomic_DNA"/>
</dbReference>
<protein>
    <submittedName>
        <fullName evidence="2">Uncharacterized protein</fullName>
    </submittedName>
</protein>
<name>M7AKV0_CHEMY</name>
<evidence type="ECO:0000256" key="1">
    <source>
        <dbReference type="SAM" id="MobiDB-lite"/>
    </source>
</evidence>
<evidence type="ECO:0000313" key="2">
    <source>
        <dbReference type="EMBL" id="EMP25069.1"/>
    </source>
</evidence>
<reference evidence="3" key="1">
    <citation type="journal article" date="2013" name="Nat. Genet.">
        <title>The draft genomes of soft-shell turtle and green sea turtle yield insights into the development and evolution of the turtle-specific body plan.</title>
        <authorList>
            <person name="Wang Z."/>
            <person name="Pascual-Anaya J."/>
            <person name="Zadissa A."/>
            <person name="Li W."/>
            <person name="Niimura Y."/>
            <person name="Huang Z."/>
            <person name="Li C."/>
            <person name="White S."/>
            <person name="Xiong Z."/>
            <person name="Fang D."/>
            <person name="Wang B."/>
            <person name="Ming Y."/>
            <person name="Chen Y."/>
            <person name="Zheng Y."/>
            <person name="Kuraku S."/>
            <person name="Pignatelli M."/>
            <person name="Herrero J."/>
            <person name="Beal K."/>
            <person name="Nozawa M."/>
            <person name="Li Q."/>
            <person name="Wang J."/>
            <person name="Zhang H."/>
            <person name="Yu L."/>
            <person name="Shigenobu S."/>
            <person name="Wang J."/>
            <person name="Liu J."/>
            <person name="Flicek P."/>
            <person name="Searle S."/>
            <person name="Wang J."/>
            <person name="Kuratani S."/>
            <person name="Yin Y."/>
            <person name="Aken B."/>
            <person name="Zhang G."/>
            <person name="Irie N."/>
        </authorList>
    </citation>
    <scope>NUCLEOTIDE SEQUENCE [LARGE SCALE GENOMIC DNA]</scope>
</reference>
<organism evidence="2 3">
    <name type="scientific">Chelonia mydas</name>
    <name type="common">Green sea-turtle</name>
    <name type="synonym">Chelonia agassizi</name>
    <dbReference type="NCBI Taxonomy" id="8469"/>
    <lineage>
        <taxon>Eukaryota</taxon>
        <taxon>Metazoa</taxon>
        <taxon>Chordata</taxon>
        <taxon>Craniata</taxon>
        <taxon>Vertebrata</taxon>
        <taxon>Euteleostomi</taxon>
        <taxon>Archelosauria</taxon>
        <taxon>Testudinata</taxon>
        <taxon>Testudines</taxon>
        <taxon>Cryptodira</taxon>
        <taxon>Durocryptodira</taxon>
        <taxon>Americhelydia</taxon>
        <taxon>Chelonioidea</taxon>
        <taxon>Cheloniidae</taxon>
        <taxon>Chelonia</taxon>
    </lineage>
</organism>
<sequence>MPGTRTESKELVSPVLCHAHTPSLPAPGRSSVTRIQGDKSQTLRLGEGRKEERRKGKDWDKEPDTPCNDVTLINNEHILRCANDIYMHKSARGCGSTPSSSTYGKHNLKGEENPLAPPTWLGRKGSGPDQGEPECLLDAKGLDWALKDCRY</sequence>
<proteinExistence type="predicted"/>
<keyword evidence="3" id="KW-1185">Reference proteome</keyword>
<feature type="region of interest" description="Disordered" evidence="1">
    <location>
        <begin position="19"/>
        <end position="66"/>
    </location>
</feature>